<feature type="domain" description="GGDEF" evidence="9">
    <location>
        <begin position="392"/>
        <end position="524"/>
    </location>
</feature>
<dbReference type="Pfam" id="PF00563">
    <property type="entry name" value="EAL"/>
    <property type="match status" value="1"/>
</dbReference>
<evidence type="ECO:0000259" key="8">
    <source>
        <dbReference type="PROSITE" id="PS50883"/>
    </source>
</evidence>
<dbReference type="OrthoDB" id="9762141at2"/>
<comment type="subcellular location">
    <subcellularLocation>
        <location evidence="1">Cell membrane</location>
        <topology evidence="1">Multi-pass membrane protein</topology>
    </subcellularLocation>
</comment>
<feature type="transmembrane region" description="Helical" evidence="6">
    <location>
        <begin position="12"/>
        <end position="30"/>
    </location>
</feature>
<dbReference type="Gene3D" id="3.30.70.270">
    <property type="match status" value="1"/>
</dbReference>
<dbReference type="Gene3D" id="3.20.20.450">
    <property type="entry name" value="EAL domain"/>
    <property type="match status" value="1"/>
</dbReference>
<dbReference type="NCBIfam" id="TIGR00254">
    <property type="entry name" value="GGDEF"/>
    <property type="match status" value="1"/>
</dbReference>
<evidence type="ECO:0000256" key="5">
    <source>
        <dbReference type="ARBA" id="ARBA00023136"/>
    </source>
</evidence>
<dbReference type="PROSITE" id="PS50112">
    <property type="entry name" value="PAS"/>
    <property type="match status" value="1"/>
</dbReference>
<dbReference type="PROSITE" id="PS50887">
    <property type="entry name" value="GGDEF"/>
    <property type="match status" value="1"/>
</dbReference>
<dbReference type="PANTHER" id="PTHR44757:SF2">
    <property type="entry name" value="BIOFILM ARCHITECTURE MAINTENANCE PROTEIN MBAA"/>
    <property type="match status" value="1"/>
</dbReference>
<dbReference type="Pfam" id="PF17200">
    <property type="entry name" value="sCache_2"/>
    <property type="match status" value="1"/>
</dbReference>
<organism evidence="10 11">
    <name type="scientific">Desulforamulus aeronauticus DSM 10349</name>
    <dbReference type="NCBI Taxonomy" id="1121421"/>
    <lineage>
        <taxon>Bacteria</taxon>
        <taxon>Bacillati</taxon>
        <taxon>Bacillota</taxon>
        <taxon>Clostridia</taxon>
        <taxon>Eubacteriales</taxon>
        <taxon>Peptococcaceae</taxon>
        <taxon>Desulforamulus</taxon>
    </lineage>
</organism>
<keyword evidence="2" id="KW-1003">Cell membrane</keyword>
<gene>
    <name evidence="10" type="ORF">SAMN02745123_03615</name>
</gene>
<evidence type="ECO:0000313" key="10">
    <source>
        <dbReference type="EMBL" id="SHK92679.1"/>
    </source>
</evidence>
<dbReference type="SMART" id="SM00267">
    <property type="entry name" value="GGDEF"/>
    <property type="match status" value="1"/>
</dbReference>
<accession>A0A1M6WGA3</accession>
<dbReference type="PANTHER" id="PTHR44757">
    <property type="entry name" value="DIGUANYLATE CYCLASE DGCP"/>
    <property type="match status" value="1"/>
</dbReference>
<dbReference type="Pfam" id="PF13426">
    <property type="entry name" value="PAS_9"/>
    <property type="match status" value="1"/>
</dbReference>
<dbReference type="SMART" id="SM00052">
    <property type="entry name" value="EAL"/>
    <property type="match status" value="1"/>
</dbReference>
<dbReference type="Proteomes" id="UP000183997">
    <property type="component" value="Unassembled WGS sequence"/>
</dbReference>
<dbReference type="GO" id="GO:0005886">
    <property type="term" value="C:plasma membrane"/>
    <property type="evidence" value="ECO:0007669"/>
    <property type="project" value="UniProtKB-SubCell"/>
</dbReference>
<reference evidence="11" key="1">
    <citation type="submission" date="2016-11" db="EMBL/GenBank/DDBJ databases">
        <authorList>
            <person name="Varghese N."/>
            <person name="Submissions S."/>
        </authorList>
    </citation>
    <scope>NUCLEOTIDE SEQUENCE [LARGE SCALE GENOMIC DNA]</scope>
    <source>
        <strain evidence="11">DSM 10349</strain>
    </source>
</reference>
<keyword evidence="3 6" id="KW-0812">Transmembrane</keyword>
<feature type="domain" description="EAL" evidence="8">
    <location>
        <begin position="533"/>
        <end position="780"/>
    </location>
</feature>
<keyword evidence="11" id="KW-1185">Reference proteome</keyword>
<dbReference type="Pfam" id="PF00990">
    <property type="entry name" value="GGDEF"/>
    <property type="match status" value="1"/>
</dbReference>
<name>A0A1M6WGA3_9FIRM</name>
<dbReference type="InterPro" id="IPR001633">
    <property type="entry name" value="EAL_dom"/>
</dbReference>
<dbReference type="InterPro" id="IPR000014">
    <property type="entry name" value="PAS"/>
</dbReference>
<dbReference type="SUPFAM" id="SSF55785">
    <property type="entry name" value="PYP-like sensor domain (PAS domain)"/>
    <property type="match status" value="1"/>
</dbReference>
<dbReference type="CDD" id="cd00130">
    <property type="entry name" value="PAS"/>
    <property type="match status" value="1"/>
</dbReference>
<dbReference type="InterPro" id="IPR043128">
    <property type="entry name" value="Rev_trsase/Diguanyl_cyclase"/>
</dbReference>
<protein>
    <submittedName>
        <fullName evidence="10">PAS domain S-box-containing protein/diguanylate cyclase (GGDEF) domain-containing protein</fullName>
    </submittedName>
</protein>
<dbReference type="SMART" id="SM00091">
    <property type="entry name" value="PAS"/>
    <property type="match status" value="1"/>
</dbReference>
<dbReference type="RefSeq" id="WP_072917139.1">
    <property type="nucleotide sequence ID" value="NZ_FRAR01000030.1"/>
</dbReference>
<evidence type="ECO:0000256" key="6">
    <source>
        <dbReference type="SAM" id="Phobius"/>
    </source>
</evidence>
<dbReference type="InterPro" id="IPR029787">
    <property type="entry name" value="Nucleotide_cyclase"/>
</dbReference>
<evidence type="ECO:0000256" key="1">
    <source>
        <dbReference type="ARBA" id="ARBA00004651"/>
    </source>
</evidence>
<dbReference type="InterPro" id="IPR000160">
    <property type="entry name" value="GGDEF_dom"/>
</dbReference>
<dbReference type="InterPro" id="IPR035919">
    <property type="entry name" value="EAL_sf"/>
</dbReference>
<dbReference type="InterPro" id="IPR035965">
    <property type="entry name" value="PAS-like_dom_sf"/>
</dbReference>
<evidence type="ECO:0000313" key="11">
    <source>
        <dbReference type="Proteomes" id="UP000183997"/>
    </source>
</evidence>
<dbReference type="PROSITE" id="PS50883">
    <property type="entry name" value="EAL"/>
    <property type="match status" value="1"/>
</dbReference>
<dbReference type="CDD" id="cd01949">
    <property type="entry name" value="GGDEF"/>
    <property type="match status" value="1"/>
</dbReference>
<dbReference type="CDD" id="cd01948">
    <property type="entry name" value="EAL"/>
    <property type="match status" value="1"/>
</dbReference>
<evidence type="ECO:0000259" key="7">
    <source>
        <dbReference type="PROSITE" id="PS50112"/>
    </source>
</evidence>
<proteinExistence type="predicted"/>
<dbReference type="InterPro" id="IPR052155">
    <property type="entry name" value="Biofilm_reg_signaling"/>
</dbReference>
<dbReference type="SMART" id="SM01049">
    <property type="entry name" value="Cache_2"/>
    <property type="match status" value="1"/>
</dbReference>
<dbReference type="AlphaFoldDB" id="A0A1M6WGA3"/>
<dbReference type="NCBIfam" id="TIGR00229">
    <property type="entry name" value="sensory_box"/>
    <property type="match status" value="1"/>
</dbReference>
<dbReference type="Gene3D" id="3.30.450.20">
    <property type="entry name" value="PAS domain"/>
    <property type="match status" value="2"/>
</dbReference>
<feature type="transmembrane region" description="Helical" evidence="6">
    <location>
        <begin position="203"/>
        <end position="223"/>
    </location>
</feature>
<evidence type="ECO:0000256" key="4">
    <source>
        <dbReference type="ARBA" id="ARBA00022989"/>
    </source>
</evidence>
<dbReference type="STRING" id="1121421.SAMN02745123_03615"/>
<evidence type="ECO:0000256" key="3">
    <source>
        <dbReference type="ARBA" id="ARBA00022692"/>
    </source>
</evidence>
<sequence>MENVSKKQIRAWVVVLAVYSLLIVLFPLVFSQSITSDFKRHMAQQRQNSVSRMVHLSYNAVEPLVNQLKKGEVSREEARRKISDLVREMTYEDEFGPNYIFMSTYDGSMLVQPYEQEKEGTNQWLLRDASGRYIIQELVHAAKAKPEGSFVTYAYYLPDRSAAEEKLSFVMGIPEIEAYIGTGMYVESTYRMLEAILQKQSSGYLAMTVFILASLLFYVWMLLKSNQRLQREIQERIYAEKNLWTIFNTIHDAIIIHDETGRFLHINKQAGIMYGLSREDMLNYRVADISADPAMAKQWREKVNEQIADQGFIIFEWKSVRPLEETTLDVEVALRKTQWSGRNVYVAAVRDITERKQYMEKIHHLAYFDSLTNLPNRAYIMKELQERLDQCTIGSVFFIDVDNFKVINDTHGHSFGDRMLVEIAGRLSTLSSLHLTLSRLGGDEFLVLSAKTEEAEVLELGDQILALFKEAISIENVSFYITCSIGVAVYPRDGRTVEELLKHADLAMYKAKSRGRDKYVLYDSSMVTELAQRTNLEKRLREAYRNSEFILHYQPQIAAESGRIVGIEALIRWNSTSYGLIFPGEFITVAEEMGLINEIGKWVIESSFAFAQSLMDKGICVSCNVSSMQLKQSSFVEDVIEAFDRFGLRKGSVALEITESCLVESFGDTYAKLAELRAHGIMIYLDDFGTGYSSLNYMKNLPIDVLKIDKSFIDNITADGVEGRIVKTIVSLAREIGLKVIAEGVEAKEQQTYLTACGCNAIQGYLFSRPVPEAEIRDLI</sequence>
<evidence type="ECO:0000259" key="9">
    <source>
        <dbReference type="PROSITE" id="PS50887"/>
    </source>
</evidence>
<dbReference type="EMBL" id="FRAR01000030">
    <property type="protein sequence ID" value="SHK92679.1"/>
    <property type="molecule type" value="Genomic_DNA"/>
</dbReference>
<evidence type="ECO:0000256" key="2">
    <source>
        <dbReference type="ARBA" id="ARBA00022475"/>
    </source>
</evidence>
<feature type="domain" description="PAS" evidence="7">
    <location>
        <begin position="239"/>
        <end position="283"/>
    </location>
</feature>
<keyword evidence="5 6" id="KW-0472">Membrane</keyword>
<dbReference type="InterPro" id="IPR033480">
    <property type="entry name" value="sCache_2"/>
</dbReference>
<keyword evidence="4 6" id="KW-1133">Transmembrane helix</keyword>
<dbReference type="SUPFAM" id="SSF141868">
    <property type="entry name" value="EAL domain-like"/>
    <property type="match status" value="1"/>
</dbReference>
<dbReference type="SUPFAM" id="SSF55073">
    <property type="entry name" value="Nucleotide cyclase"/>
    <property type="match status" value="1"/>
</dbReference>